<proteinExistence type="predicted"/>
<dbReference type="AlphaFoldDB" id="A0A914S5Y3"/>
<keyword evidence="1" id="KW-1185">Reference proteome</keyword>
<evidence type="ECO:0000313" key="2">
    <source>
        <dbReference type="WBParaSite" id="PEQ_0000964101-mRNA-1"/>
    </source>
</evidence>
<reference evidence="2" key="1">
    <citation type="submission" date="2022-11" db="UniProtKB">
        <authorList>
            <consortium name="WormBaseParasite"/>
        </authorList>
    </citation>
    <scope>IDENTIFICATION</scope>
</reference>
<evidence type="ECO:0000313" key="1">
    <source>
        <dbReference type="Proteomes" id="UP000887564"/>
    </source>
</evidence>
<accession>A0A914S5Y3</accession>
<dbReference type="WBParaSite" id="PEQ_0000964101-mRNA-1">
    <property type="protein sequence ID" value="PEQ_0000964101-mRNA-1"/>
    <property type="gene ID" value="PEQ_0000964101"/>
</dbReference>
<protein>
    <submittedName>
        <fullName evidence="2">Uncharacterized protein</fullName>
    </submittedName>
</protein>
<organism evidence="1 2">
    <name type="scientific">Parascaris equorum</name>
    <name type="common">Equine roundworm</name>
    <dbReference type="NCBI Taxonomy" id="6256"/>
    <lineage>
        <taxon>Eukaryota</taxon>
        <taxon>Metazoa</taxon>
        <taxon>Ecdysozoa</taxon>
        <taxon>Nematoda</taxon>
        <taxon>Chromadorea</taxon>
        <taxon>Rhabditida</taxon>
        <taxon>Spirurina</taxon>
        <taxon>Ascaridomorpha</taxon>
        <taxon>Ascaridoidea</taxon>
        <taxon>Ascarididae</taxon>
        <taxon>Parascaris</taxon>
    </lineage>
</organism>
<dbReference type="Proteomes" id="UP000887564">
    <property type="component" value="Unplaced"/>
</dbReference>
<name>A0A914S5Y3_PAREQ</name>
<sequence>MSHPGTSMNTPRRHTVVLWNCSIPYNRSHMSTYSLSGKGYPHRADLARSAQ</sequence>